<dbReference type="SUPFAM" id="SSF69786">
    <property type="entry name" value="YggU-like"/>
    <property type="match status" value="1"/>
</dbReference>
<dbReference type="GO" id="GO:0005737">
    <property type="term" value="C:cytoplasm"/>
    <property type="evidence" value="ECO:0007669"/>
    <property type="project" value="TreeGrafter"/>
</dbReference>
<dbReference type="PANTHER" id="PTHR13420:SF7">
    <property type="entry name" value="UPF0235 PROTEIN C15ORF40"/>
    <property type="match status" value="1"/>
</dbReference>
<dbReference type="InterPro" id="IPR036591">
    <property type="entry name" value="YggU-like_sf"/>
</dbReference>
<evidence type="ECO:0000313" key="4">
    <source>
        <dbReference type="Proteomes" id="UP000052020"/>
    </source>
</evidence>
<dbReference type="NCBIfam" id="TIGR00251">
    <property type="entry name" value="DUF167 family protein"/>
    <property type="match status" value="1"/>
</dbReference>
<gene>
    <name evidence="3" type="ORF">AMK68_04735</name>
</gene>
<dbReference type="Pfam" id="PF02594">
    <property type="entry name" value="DUF167"/>
    <property type="match status" value="1"/>
</dbReference>
<dbReference type="InterPro" id="IPR003746">
    <property type="entry name" value="DUF167"/>
</dbReference>
<dbReference type="Proteomes" id="UP000052020">
    <property type="component" value="Unassembled WGS sequence"/>
</dbReference>
<evidence type="ECO:0000256" key="2">
    <source>
        <dbReference type="HAMAP-Rule" id="MF_00634"/>
    </source>
</evidence>
<dbReference type="SMART" id="SM01152">
    <property type="entry name" value="DUF167"/>
    <property type="match status" value="1"/>
</dbReference>
<evidence type="ECO:0000256" key="1">
    <source>
        <dbReference type="ARBA" id="ARBA00010364"/>
    </source>
</evidence>
<dbReference type="PATRIC" id="fig|1704032.3.peg.827"/>
<evidence type="ECO:0000313" key="3">
    <source>
        <dbReference type="EMBL" id="KPJ62558.1"/>
    </source>
</evidence>
<comment type="similarity">
    <text evidence="1 2">Belongs to the UPF0235 family.</text>
</comment>
<accession>A0A0S7XJB6</accession>
<dbReference type="Gene3D" id="3.30.1200.10">
    <property type="entry name" value="YggU-like"/>
    <property type="match status" value="1"/>
</dbReference>
<comment type="caution">
    <text evidence="3">The sequence shown here is derived from an EMBL/GenBank/DDBJ whole genome shotgun (WGS) entry which is preliminary data.</text>
</comment>
<dbReference type="AlphaFoldDB" id="A0A0S7XJB6"/>
<dbReference type="HAMAP" id="MF_00634">
    <property type="entry name" value="UPF0235"/>
    <property type="match status" value="1"/>
</dbReference>
<dbReference type="EMBL" id="LIZY01000111">
    <property type="protein sequence ID" value="KPJ62558.1"/>
    <property type="molecule type" value="Genomic_DNA"/>
</dbReference>
<organism evidence="3 4">
    <name type="scientific">candidate division KD3-62 bacterium DG_56</name>
    <dbReference type="NCBI Taxonomy" id="1704032"/>
    <lineage>
        <taxon>Bacteria</taxon>
        <taxon>candidate division KD3-62</taxon>
    </lineage>
</organism>
<reference evidence="3 4" key="1">
    <citation type="journal article" date="2015" name="Microbiome">
        <title>Genomic resolution of linkages in carbon, nitrogen, and sulfur cycling among widespread estuary sediment bacteria.</title>
        <authorList>
            <person name="Baker B.J."/>
            <person name="Lazar C.S."/>
            <person name="Teske A.P."/>
            <person name="Dick G.J."/>
        </authorList>
    </citation>
    <scope>NUCLEOTIDE SEQUENCE [LARGE SCALE GENOMIC DNA]</scope>
    <source>
        <strain evidence="3">DG_56</strain>
    </source>
</reference>
<dbReference type="PANTHER" id="PTHR13420">
    <property type="entry name" value="UPF0235 PROTEIN C15ORF40"/>
    <property type="match status" value="1"/>
</dbReference>
<sequence length="93" mass="10013">MTQHTQALAIRVQPRASRNEIRLRADGTIVVALTAPPVQGAANRALTEFLAQALEVPKSAIEIVAGVRSRQKRVRVASMSADAVRSRLEELAG</sequence>
<name>A0A0S7XJB6_9BACT</name>
<protein>
    <recommendedName>
        <fullName evidence="2">UPF0235 protein AMK68_04735</fullName>
    </recommendedName>
</protein>
<proteinExistence type="inferred from homology"/>